<organism evidence="1 2">
    <name type="scientific">Beggiatoa alba B18LD</name>
    <dbReference type="NCBI Taxonomy" id="395493"/>
    <lineage>
        <taxon>Bacteria</taxon>
        <taxon>Pseudomonadati</taxon>
        <taxon>Pseudomonadota</taxon>
        <taxon>Gammaproteobacteria</taxon>
        <taxon>Thiotrichales</taxon>
        <taxon>Thiotrichaceae</taxon>
        <taxon>Beggiatoa</taxon>
    </lineage>
</organism>
<gene>
    <name evidence="1" type="ORF">BegalDRAFT_2955</name>
</gene>
<dbReference type="Proteomes" id="UP000005744">
    <property type="component" value="Unassembled WGS sequence"/>
</dbReference>
<dbReference type="AlphaFoldDB" id="I3CJJ0"/>
<protein>
    <submittedName>
        <fullName evidence="1">Uncharacterized protein</fullName>
    </submittedName>
</protein>
<evidence type="ECO:0000313" key="1">
    <source>
        <dbReference type="EMBL" id="EIJ43783.1"/>
    </source>
</evidence>
<name>I3CJJ0_9GAMM</name>
<dbReference type="STRING" id="395493.BegalDRAFT_2955"/>
<reference evidence="1 2" key="1">
    <citation type="submission" date="2011-11" db="EMBL/GenBank/DDBJ databases">
        <title>Improved High-Quality Draft sequence of Beggiatoa alba B18lD.</title>
        <authorList>
            <consortium name="US DOE Joint Genome Institute"/>
            <person name="Lucas S."/>
            <person name="Han J."/>
            <person name="Lapidus A."/>
            <person name="Cheng J.-F."/>
            <person name="Goodwin L."/>
            <person name="Pitluck S."/>
            <person name="Peters L."/>
            <person name="Mikhailova N."/>
            <person name="Held B."/>
            <person name="Detter J.C."/>
            <person name="Han C."/>
            <person name="Tapia R."/>
            <person name="Land M."/>
            <person name="Hauser L."/>
            <person name="Kyrpides N."/>
            <person name="Ivanova N."/>
            <person name="Pagani I."/>
            <person name="Samuel K."/>
            <person name="Teske A."/>
            <person name="Mueller J."/>
            <person name="Woyke T."/>
        </authorList>
    </citation>
    <scope>NUCLEOTIDE SEQUENCE [LARGE SCALE GENOMIC DNA]</scope>
    <source>
        <strain evidence="1 2">B18LD</strain>
    </source>
</reference>
<keyword evidence="2" id="KW-1185">Reference proteome</keyword>
<dbReference type="HOGENOM" id="CLU_2663655_0_0_6"/>
<proteinExistence type="predicted"/>
<evidence type="ECO:0000313" key="2">
    <source>
        <dbReference type="Proteomes" id="UP000005744"/>
    </source>
</evidence>
<dbReference type="EMBL" id="JH600070">
    <property type="protein sequence ID" value="EIJ43783.1"/>
    <property type="molecule type" value="Genomic_DNA"/>
</dbReference>
<accession>I3CJJ0</accession>
<sequence length="75" mass="8790">MVNPIMKYSIEIQNLVEQMNEIFCRDGELALNAFRRRLDKSTQTAVFMCLYESMTPEQQEIIWAELQEMAGGQKE</sequence>